<evidence type="ECO:0000313" key="11">
    <source>
        <dbReference type="Proteomes" id="UP001432322"/>
    </source>
</evidence>
<sequence length="381" mass="42912">SFHVFLPHHQMPIDDDIVINSSQEYMRKHGSSESEIIVFTNLLKKMLTENPHIDWSSWKHIPQEWQKEIGSIPKPTDEEIPSILSRIAVIRLNGGLGTTMGCTGPKSFIEVKNGLTFLEIALRQHEEFNRKWKAEVPILLMNSFFTHEATKEVVGSRADCFVQSKCPRLDAETLMPIEEEDESWNPPGHGNIYVALHESGMLGSLLEKGRDIIFVSNIDNTGAELSLEIAGLMGREGLEYVMECTVKTEADIKGGTLIEIGGKAMHLEIPQVPPQHLDEFCSTRTFSIFNTNNIWVSLSAFKDRPYEISSEIIVNRKKTTSGRSVIQLETSIGGSIKNFAKAFCVHVPRSRFIPVKGIPDLDRVKSDQYSLDEAYCLRLNQ</sequence>
<dbReference type="CDD" id="cd00897">
    <property type="entry name" value="UGPase_euk"/>
    <property type="match status" value="1"/>
</dbReference>
<dbReference type="FunFam" id="3.90.550.10:FF:000002">
    <property type="entry name" value="UTP--glucose-1-phosphate uridylyltransferase"/>
    <property type="match status" value="1"/>
</dbReference>
<evidence type="ECO:0000256" key="1">
    <source>
        <dbReference type="ARBA" id="ARBA00010401"/>
    </source>
</evidence>
<comment type="caution">
    <text evidence="10">The sequence shown here is derived from an EMBL/GenBank/DDBJ whole genome shotgun (WGS) entry which is preliminary data.</text>
</comment>
<evidence type="ECO:0000256" key="8">
    <source>
        <dbReference type="ARBA" id="ARBA00031959"/>
    </source>
</evidence>
<reference evidence="10" key="1">
    <citation type="submission" date="2023-10" db="EMBL/GenBank/DDBJ databases">
        <title>Genome assembly of Pristionchus species.</title>
        <authorList>
            <person name="Yoshida K."/>
            <person name="Sommer R.J."/>
        </authorList>
    </citation>
    <scope>NUCLEOTIDE SEQUENCE</scope>
    <source>
        <strain evidence="10">RS5133</strain>
    </source>
</reference>
<dbReference type="Pfam" id="PF01704">
    <property type="entry name" value="UDPGP"/>
    <property type="match status" value="1"/>
</dbReference>
<dbReference type="GO" id="GO:0003983">
    <property type="term" value="F:UTP:glucose-1-phosphate uridylyltransferase activity"/>
    <property type="evidence" value="ECO:0007669"/>
    <property type="project" value="UniProtKB-EC"/>
</dbReference>
<keyword evidence="6" id="KW-0548">Nucleotidyltransferase</keyword>
<dbReference type="SUPFAM" id="SSF53448">
    <property type="entry name" value="Nucleotide-diphospho-sugar transferases"/>
    <property type="match status" value="1"/>
</dbReference>
<evidence type="ECO:0000256" key="3">
    <source>
        <dbReference type="ARBA" id="ARBA00012415"/>
    </source>
</evidence>
<dbReference type="Gene3D" id="3.90.550.10">
    <property type="entry name" value="Spore Coat Polysaccharide Biosynthesis Protein SpsA, Chain A"/>
    <property type="match status" value="1"/>
</dbReference>
<dbReference type="InterPro" id="IPR029044">
    <property type="entry name" value="Nucleotide-diphossugar_trans"/>
</dbReference>
<keyword evidence="11" id="KW-1185">Reference proteome</keyword>
<dbReference type="AlphaFoldDB" id="A0AAV5WNY7"/>
<comment type="catalytic activity">
    <reaction evidence="9">
        <text>alpha-D-glucose 1-phosphate + UTP + H(+) = UDP-alpha-D-glucose + diphosphate</text>
        <dbReference type="Rhea" id="RHEA:19889"/>
        <dbReference type="ChEBI" id="CHEBI:15378"/>
        <dbReference type="ChEBI" id="CHEBI:33019"/>
        <dbReference type="ChEBI" id="CHEBI:46398"/>
        <dbReference type="ChEBI" id="CHEBI:58601"/>
        <dbReference type="ChEBI" id="CHEBI:58885"/>
        <dbReference type="EC" id="2.7.7.9"/>
    </reaction>
    <physiologicalReaction direction="left-to-right" evidence="9">
        <dbReference type="Rhea" id="RHEA:19890"/>
    </physiologicalReaction>
</comment>
<organism evidence="10 11">
    <name type="scientific">Pristionchus fissidentatus</name>
    <dbReference type="NCBI Taxonomy" id="1538716"/>
    <lineage>
        <taxon>Eukaryota</taxon>
        <taxon>Metazoa</taxon>
        <taxon>Ecdysozoa</taxon>
        <taxon>Nematoda</taxon>
        <taxon>Chromadorea</taxon>
        <taxon>Rhabditida</taxon>
        <taxon>Rhabditina</taxon>
        <taxon>Diplogasteromorpha</taxon>
        <taxon>Diplogasteroidea</taxon>
        <taxon>Neodiplogasteridae</taxon>
        <taxon>Pristionchus</taxon>
    </lineage>
</organism>
<dbReference type="Proteomes" id="UP001432322">
    <property type="component" value="Unassembled WGS sequence"/>
</dbReference>
<evidence type="ECO:0000256" key="6">
    <source>
        <dbReference type="ARBA" id="ARBA00022695"/>
    </source>
</evidence>
<dbReference type="InterPro" id="IPR016267">
    <property type="entry name" value="UDPGP_trans"/>
</dbReference>
<dbReference type="InterPro" id="IPR002618">
    <property type="entry name" value="UDPGP_fam"/>
</dbReference>
<evidence type="ECO:0000256" key="4">
    <source>
        <dbReference type="ARBA" id="ARBA00019048"/>
    </source>
</evidence>
<comment type="subunit">
    <text evidence="2">Homooctamer.</text>
</comment>
<feature type="non-terminal residue" evidence="10">
    <location>
        <position position="1"/>
    </location>
</feature>
<dbReference type="PANTHER" id="PTHR43511">
    <property type="match status" value="1"/>
</dbReference>
<comment type="similarity">
    <text evidence="1">Belongs to the UDPGP type 1 family.</text>
</comment>
<evidence type="ECO:0000256" key="9">
    <source>
        <dbReference type="ARBA" id="ARBA00047432"/>
    </source>
</evidence>
<dbReference type="GO" id="GO:0006011">
    <property type="term" value="P:UDP-alpha-D-glucose metabolic process"/>
    <property type="evidence" value="ECO:0007669"/>
    <property type="project" value="InterPro"/>
</dbReference>
<protein>
    <recommendedName>
        <fullName evidence="4">UTP--glucose-1-phosphate uridylyltransferase</fullName>
        <ecNumber evidence="3">2.7.7.9</ecNumber>
    </recommendedName>
    <alternativeName>
        <fullName evidence="8">UDP-glucose pyrophosphorylase</fullName>
    </alternativeName>
</protein>
<keyword evidence="5" id="KW-0808">Transferase</keyword>
<proteinExistence type="inferred from homology"/>
<dbReference type="EC" id="2.7.7.9" evidence="3"/>
<accession>A0AAV5WNY7</accession>
<evidence type="ECO:0000256" key="2">
    <source>
        <dbReference type="ARBA" id="ARBA00011823"/>
    </source>
</evidence>
<dbReference type="EMBL" id="BTSY01000006">
    <property type="protein sequence ID" value="GMT32429.1"/>
    <property type="molecule type" value="Genomic_DNA"/>
</dbReference>
<name>A0AAV5WNY7_9BILA</name>
<evidence type="ECO:0000313" key="10">
    <source>
        <dbReference type="EMBL" id="GMT32429.1"/>
    </source>
</evidence>
<evidence type="ECO:0000256" key="7">
    <source>
        <dbReference type="ARBA" id="ARBA00023579"/>
    </source>
</evidence>
<evidence type="ECO:0000256" key="5">
    <source>
        <dbReference type="ARBA" id="ARBA00022679"/>
    </source>
</evidence>
<gene>
    <name evidence="10" type="ORF">PFISCL1PPCAC_23726</name>
</gene>
<comment type="function">
    <text evidence="7">UTP--glucose-1-phosphate uridylyltransferase catalyzing the conversion of glucose-1-phosphate into UDP-glucose, a crucial precursor for the production of glycogen.</text>
</comment>